<feature type="domain" description="PH" evidence="1">
    <location>
        <begin position="221"/>
        <end position="330"/>
    </location>
</feature>
<dbReference type="GO" id="GO:0005085">
    <property type="term" value="F:guanyl-nucleotide exchange factor activity"/>
    <property type="evidence" value="ECO:0007669"/>
    <property type="project" value="InterPro"/>
</dbReference>
<reference evidence="3" key="1">
    <citation type="journal article" date="2022" name="IScience">
        <title>Evolution of zygomycete secretomes and the origins of terrestrial fungal ecologies.</title>
        <authorList>
            <person name="Chang Y."/>
            <person name="Wang Y."/>
            <person name="Mondo S."/>
            <person name="Ahrendt S."/>
            <person name="Andreopoulos W."/>
            <person name="Barry K."/>
            <person name="Beard J."/>
            <person name="Benny G.L."/>
            <person name="Blankenship S."/>
            <person name="Bonito G."/>
            <person name="Cuomo C."/>
            <person name="Desiro A."/>
            <person name="Gervers K.A."/>
            <person name="Hundley H."/>
            <person name="Kuo A."/>
            <person name="LaButti K."/>
            <person name="Lang B.F."/>
            <person name="Lipzen A."/>
            <person name="O'Donnell K."/>
            <person name="Pangilinan J."/>
            <person name="Reynolds N."/>
            <person name="Sandor L."/>
            <person name="Smith M.E."/>
            <person name="Tsang A."/>
            <person name="Grigoriev I.V."/>
            <person name="Stajich J.E."/>
            <person name="Spatafora J.W."/>
        </authorList>
    </citation>
    <scope>NUCLEOTIDE SEQUENCE</scope>
    <source>
        <strain evidence="3">RSA 2281</strain>
    </source>
</reference>
<evidence type="ECO:0000259" key="1">
    <source>
        <dbReference type="PROSITE" id="PS50003"/>
    </source>
</evidence>
<dbReference type="SUPFAM" id="SSF50729">
    <property type="entry name" value="PH domain-like"/>
    <property type="match status" value="1"/>
</dbReference>
<sequence length="348" mass="40027">MALSDDHFDIIDSLDYDDVDDGLIDHEMVHRRRETLVHQLLTSEQAYLESLQVVLQVFIEPLKKDAKQSSFSFLGMKKMICTERETRWLFGNFEEILQFTRLNTYKAYLDNYSTAVTTYERLTRYQPFKKFIDNAHKDAALKGATLLSLLQTPAGCISRYAQLMTKIADATSPMHPDYVQLLQCKQRMMAIAEEMKTRIDDADNVDQVLMIHQAFVGAPFGVKAQRRLVLQSSMSISGEERIYILFSDMLVFVRPKQDANRTLLQFKGMVPLERARLKPVDPNSIEITSPFQGVDTLNTTFVASSQAHVLQAENQEDRDCWMERLQKVIVNIDRANAKCKSIISFPFF</sequence>
<feature type="domain" description="DH" evidence="2">
    <location>
        <begin position="32"/>
        <end position="198"/>
    </location>
</feature>
<evidence type="ECO:0000259" key="2">
    <source>
        <dbReference type="PROSITE" id="PS50010"/>
    </source>
</evidence>
<dbReference type="PROSITE" id="PS50003">
    <property type="entry name" value="PH_DOMAIN"/>
    <property type="match status" value="1"/>
</dbReference>
<dbReference type="InterPro" id="IPR035899">
    <property type="entry name" value="DBL_dom_sf"/>
</dbReference>
<dbReference type="GO" id="GO:0005737">
    <property type="term" value="C:cytoplasm"/>
    <property type="evidence" value="ECO:0007669"/>
    <property type="project" value="TreeGrafter"/>
</dbReference>
<dbReference type="InterPro" id="IPR000219">
    <property type="entry name" value="DH_dom"/>
</dbReference>
<dbReference type="SMART" id="SM00233">
    <property type="entry name" value="PH"/>
    <property type="match status" value="1"/>
</dbReference>
<dbReference type="Pfam" id="PF00169">
    <property type="entry name" value="PH"/>
    <property type="match status" value="1"/>
</dbReference>
<organism evidence="3 4">
    <name type="scientific">Phascolomyces articulosus</name>
    <dbReference type="NCBI Taxonomy" id="60185"/>
    <lineage>
        <taxon>Eukaryota</taxon>
        <taxon>Fungi</taxon>
        <taxon>Fungi incertae sedis</taxon>
        <taxon>Mucoromycota</taxon>
        <taxon>Mucoromycotina</taxon>
        <taxon>Mucoromycetes</taxon>
        <taxon>Mucorales</taxon>
        <taxon>Lichtheimiaceae</taxon>
        <taxon>Phascolomyces</taxon>
    </lineage>
</organism>
<dbReference type="PANTHER" id="PTHR12673">
    <property type="entry name" value="FACIOGENITAL DYSPLASIA PROTEIN"/>
    <property type="match status" value="1"/>
</dbReference>
<proteinExistence type="predicted"/>
<dbReference type="InterPro" id="IPR011993">
    <property type="entry name" value="PH-like_dom_sf"/>
</dbReference>
<dbReference type="SUPFAM" id="SSF48065">
    <property type="entry name" value="DBL homology domain (DH-domain)"/>
    <property type="match status" value="1"/>
</dbReference>
<name>A0AAD5PKT0_9FUNG</name>
<evidence type="ECO:0000313" key="4">
    <source>
        <dbReference type="Proteomes" id="UP001209540"/>
    </source>
</evidence>
<dbReference type="Gene3D" id="2.30.29.30">
    <property type="entry name" value="Pleckstrin-homology domain (PH domain)/Phosphotyrosine-binding domain (PTB)"/>
    <property type="match status" value="1"/>
</dbReference>
<dbReference type="InterPro" id="IPR051092">
    <property type="entry name" value="FYVE_RhoGEF_PH"/>
</dbReference>
<keyword evidence="4" id="KW-1185">Reference proteome</keyword>
<dbReference type="EMBL" id="JAIXMP010000003">
    <property type="protein sequence ID" value="KAI9275858.1"/>
    <property type="molecule type" value="Genomic_DNA"/>
</dbReference>
<gene>
    <name evidence="3" type="ORF">BDA99DRAFT_431468</name>
</gene>
<dbReference type="Pfam" id="PF00621">
    <property type="entry name" value="RhoGEF"/>
    <property type="match status" value="2"/>
</dbReference>
<dbReference type="Gene3D" id="1.20.900.10">
    <property type="entry name" value="Dbl homology (DH) domain"/>
    <property type="match status" value="2"/>
</dbReference>
<dbReference type="InterPro" id="IPR001849">
    <property type="entry name" value="PH_domain"/>
</dbReference>
<evidence type="ECO:0000313" key="3">
    <source>
        <dbReference type="EMBL" id="KAI9275858.1"/>
    </source>
</evidence>
<dbReference type="PANTHER" id="PTHR12673:SF159">
    <property type="entry name" value="LD03170P"/>
    <property type="match status" value="1"/>
</dbReference>
<accession>A0AAD5PKT0</accession>
<reference evidence="3" key="2">
    <citation type="submission" date="2023-02" db="EMBL/GenBank/DDBJ databases">
        <authorList>
            <consortium name="DOE Joint Genome Institute"/>
            <person name="Mondo S.J."/>
            <person name="Chang Y."/>
            <person name="Wang Y."/>
            <person name="Ahrendt S."/>
            <person name="Andreopoulos W."/>
            <person name="Barry K."/>
            <person name="Beard J."/>
            <person name="Benny G.L."/>
            <person name="Blankenship S."/>
            <person name="Bonito G."/>
            <person name="Cuomo C."/>
            <person name="Desiro A."/>
            <person name="Gervers K.A."/>
            <person name="Hundley H."/>
            <person name="Kuo A."/>
            <person name="LaButti K."/>
            <person name="Lang B.F."/>
            <person name="Lipzen A."/>
            <person name="O'Donnell K."/>
            <person name="Pangilinan J."/>
            <person name="Reynolds N."/>
            <person name="Sandor L."/>
            <person name="Smith M.W."/>
            <person name="Tsang A."/>
            <person name="Grigoriev I.V."/>
            <person name="Stajich J.E."/>
            <person name="Spatafora J.W."/>
        </authorList>
    </citation>
    <scope>NUCLEOTIDE SEQUENCE</scope>
    <source>
        <strain evidence="3">RSA 2281</strain>
    </source>
</reference>
<comment type="caution">
    <text evidence="3">The sequence shown here is derived from an EMBL/GenBank/DDBJ whole genome shotgun (WGS) entry which is preliminary data.</text>
</comment>
<dbReference type="Proteomes" id="UP001209540">
    <property type="component" value="Unassembled WGS sequence"/>
</dbReference>
<dbReference type="SMART" id="SM00325">
    <property type="entry name" value="RhoGEF"/>
    <property type="match status" value="1"/>
</dbReference>
<dbReference type="PROSITE" id="PS50010">
    <property type="entry name" value="DH_2"/>
    <property type="match status" value="1"/>
</dbReference>
<protein>
    <submittedName>
        <fullName evidence="3">Dbl homology domain-containing protein</fullName>
    </submittedName>
</protein>
<dbReference type="AlphaFoldDB" id="A0AAD5PKT0"/>